<dbReference type="Proteomes" id="UP000184418">
    <property type="component" value="Unassembled WGS sequence"/>
</dbReference>
<keyword evidence="2" id="KW-0812">Transmembrane</keyword>
<dbReference type="EMBL" id="FQYN01000001">
    <property type="protein sequence ID" value="SHI38653.1"/>
    <property type="molecule type" value="Genomic_DNA"/>
</dbReference>
<keyword evidence="8" id="KW-1185">Reference proteome</keyword>
<evidence type="ECO:0000256" key="1">
    <source>
        <dbReference type="ARBA" id="ARBA00004370"/>
    </source>
</evidence>
<protein>
    <submittedName>
        <fullName evidence="7">Outer membrane protein assembly factor BamA</fullName>
    </submittedName>
</protein>
<keyword evidence="4" id="KW-0472">Membrane</keyword>
<evidence type="ECO:0000256" key="4">
    <source>
        <dbReference type="ARBA" id="ARBA00023136"/>
    </source>
</evidence>
<evidence type="ECO:0000256" key="2">
    <source>
        <dbReference type="ARBA" id="ARBA00022692"/>
    </source>
</evidence>
<keyword evidence="3" id="KW-0732">Signal</keyword>
<gene>
    <name evidence="7" type="ORF">SAMN02745146_0726</name>
</gene>
<evidence type="ECO:0000313" key="7">
    <source>
        <dbReference type="EMBL" id="SHI38653.1"/>
    </source>
</evidence>
<evidence type="ECO:0000313" key="8">
    <source>
        <dbReference type="Proteomes" id="UP000184418"/>
    </source>
</evidence>
<accession>A0A1M6AR21</accession>
<feature type="domain" description="Bacterial surface antigen (D15)" evidence="6">
    <location>
        <begin position="627"/>
        <end position="828"/>
    </location>
</feature>
<name>A0A1M6AR21_9BACT</name>
<comment type="subcellular location">
    <subcellularLocation>
        <location evidence="1">Membrane</location>
    </subcellularLocation>
</comment>
<dbReference type="AlphaFoldDB" id="A0A1M6AR21"/>
<sequence>MLLPFFAAAQPLPRPLPKREGSLTELASGLSISKPTSGSPPFWGGVGAGVTSGTPPFWGGAGGGVTRALTILVGLLVAGCSGTKFIPEGAKLYTGSTVKVQSAHPVPDEAALTTELESVITPKPNTSFLGQRPKLYFWNLGKGKTRGLGHWLADKYGEKPVLLSQVDTQKVKKLMVNRLNNRGYFGPSVGSRVQVKGRAATIDYTAKVGKPYLIKEIHFPEGDTLLTQAIRATLPGSLLKVGEPYNLQTFVNERTRIDGELKNQGYYYFSPDYLLFEVDSTLDNQANVYLRVKSSIPRRAAKPYVLSRITLNTGYSLSDTTLNERPIMYRGYRYYPDEKVFRARAITNATFLYPDSVYRRRRSDQTLSRLMSLGTFKFVDIRFRPDRTQPDSAGFGHLASTVRMTQVPKKSLRAEVLLVSKSNGFVGPGFRVQFRNRSALRGAEQLLVNVTGSFENQTKANANTIGLTSYELGADAQLVVPRLITPPLDIRLRNSDFQPRTTFGVGYKYVQRLEAFQEDVFNLSYGYTWKTKVTNEQELRPVDLQYIRLGTVSDRFQALLDSNAFLANSFRQQFILGSSYRYTYNQQALEQRRNQLYFSGGVEVSGNVAYLLNSLTGQPKVTNEDKTQAYTVLNQQFSQYTKVDLELRNYFRTSANPSSGNKLATRLLIGAGLPYLNSNVLPYLKQYGIGGPNSVRAFRARGIGPGTYTPTTARQEATNFYDQVGDLRLEANAEYRQDLFPYVKGALFVDAGNIWLVNEDPKRLGGKFNPGTFLNQMAVGAGAGIRIDVQFFVIRFDAAVPMRFPDGRTTNADGSARSRTPVFNIAIGYPF</sequence>
<reference evidence="7 8" key="1">
    <citation type="submission" date="2016-11" db="EMBL/GenBank/DDBJ databases">
        <authorList>
            <person name="Jaros S."/>
            <person name="Januszkiewicz K."/>
            <person name="Wedrychowicz H."/>
        </authorList>
    </citation>
    <scope>NUCLEOTIDE SEQUENCE [LARGE SCALE GENOMIC DNA]</scope>
    <source>
        <strain evidence="7 8">DSM 21074</strain>
    </source>
</reference>
<dbReference type="PANTHER" id="PTHR12815">
    <property type="entry name" value="SORTING AND ASSEMBLY MACHINERY SAMM50 PROTEIN FAMILY MEMBER"/>
    <property type="match status" value="1"/>
</dbReference>
<dbReference type="STRING" id="1121955.SAMN02745146_0726"/>
<dbReference type="InterPro" id="IPR000184">
    <property type="entry name" value="Bac_surfAg_D15"/>
</dbReference>
<proteinExistence type="predicted"/>
<dbReference type="Gene3D" id="2.40.160.50">
    <property type="entry name" value="membrane protein fhac: a member of the omp85/tpsb transporter family"/>
    <property type="match status" value="1"/>
</dbReference>
<dbReference type="GO" id="GO:0019867">
    <property type="term" value="C:outer membrane"/>
    <property type="evidence" value="ECO:0007669"/>
    <property type="project" value="InterPro"/>
</dbReference>
<keyword evidence="5" id="KW-0998">Cell outer membrane</keyword>
<evidence type="ECO:0000256" key="5">
    <source>
        <dbReference type="ARBA" id="ARBA00023237"/>
    </source>
</evidence>
<evidence type="ECO:0000259" key="6">
    <source>
        <dbReference type="Pfam" id="PF01103"/>
    </source>
</evidence>
<dbReference type="InterPro" id="IPR039910">
    <property type="entry name" value="D15-like"/>
</dbReference>
<evidence type="ECO:0000256" key="3">
    <source>
        <dbReference type="ARBA" id="ARBA00022729"/>
    </source>
</evidence>
<dbReference type="PANTHER" id="PTHR12815:SF47">
    <property type="entry name" value="TRANSLOCATION AND ASSEMBLY MODULE SUBUNIT TAMA"/>
    <property type="match status" value="1"/>
</dbReference>
<organism evidence="7 8">
    <name type="scientific">Hymenobacter daecheongensis DSM 21074</name>
    <dbReference type="NCBI Taxonomy" id="1121955"/>
    <lineage>
        <taxon>Bacteria</taxon>
        <taxon>Pseudomonadati</taxon>
        <taxon>Bacteroidota</taxon>
        <taxon>Cytophagia</taxon>
        <taxon>Cytophagales</taxon>
        <taxon>Hymenobacteraceae</taxon>
        <taxon>Hymenobacter</taxon>
    </lineage>
</organism>
<dbReference type="Pfam" id="PF01103">
    <property type="entry name" value="Omp85"/>
    <property type="match status" value="1"/>
</dbReference>